<evidence type="ECO:0000259" key="1">
    <source>
        <dbReference type="PROSITE" id="PS51084"/>
    </source>
</evidence>
<gene>
    <name evidence="2" type="ORF">METZ01_LOCUS438872</name>
</gene>
<dbReference type="SUPFAM" id="SSF54197">
    <property type="entry name" value="HIT-like"/>
    <property type="match status" value="1"/>
</dbReference>
<evidence type="ECO:0000313" key="2">
    <source>
        <dbReference type="EMBL" id="SVD86018.1"/>
    </source>
</evidence>
<dbReference type="GO" id="GO:0003824">
    <property type="term" value="F:catalytic activity"/>
    <property type="evidence" value="ECO:0007669"/>
    <property type="project" value="InterPro"/>
</dbReference>
<dbReference type="EMBL" id="UINC01178059">
    <property type="protein sequence ID" value="SVD86018.1"/>
    <property type="molecule type" value="Genomic_DNA"/>
</dbReference>
<dbReference type="InterPro" id="IPR001310">
    <property type="entry name" value="Histidine_triad_HIT"/>
</dbReference>
<dbReference type="InterPro" id="IPR036265">
    <property type="entry name" value="HIT-like_sf"/>
</dbReference>
<protein>
    <recommendedName>
        <fullName evidence="1">HIT domain-containing protein</fullName>
    </recommendedName>
</protein>
<dbReference type="PANTHER" id="PTHR42997">
    <property type="entry name" value="HIT FAMILY HYDROLASE"/>
    <property type="match status" value="1"/>
</dbReference>
<dbReference type="PANTHER" id="PTHR42997:SF1">
    <property type="entry name" value="AP-4-A PHOSPHORYLASE"/>
    <property type="match status" value="1"/>
</dbReference>
<dbReference type="AlphaFoldDB" id="A0A382YU10"/>
<dbReference type="Gene3D" id="3.30.428.10">
    <property type="entry name" value="HIT-like"/>
    <property type="match status" value="1"/>
</dbReference>
<dbReference type="PRINTS" id="PR00332">
    <property type="entry name" value="HISTRIAD"/>
</dbReference>
<dbReference type="PROSITE" id="PS51084">
    <property type="entry name" value="HIT_2"/>
    <property type="match status" value="1"/>
</dbReference>
<dbReference type="InterPro" id="IPR011146">
    <property type="entry name" value="HIT-like"/>
</dbReference>
<dbReference type="Pfam" id="PF01230">
    <property type="entry name" value="HIT"/>
    <property type="match status" value="1"/>
</dbReference>
<dbReference type="InterPro" id="IPR052908">
    <property type="entry name" value="AP-4-A_phosphorylase"/>
</dbReference>
<dbReference type="InterPro" id="IPR019808">
    <property type="entry name" value="Histidine_triad_CS"/>
</dbReference>
<organism evidence="2">
    <name type="scientific">marine metagenome</name>
    <dbReference type="NCBI Taxonomy" id="408172"/>
    <lineage>
        <taxon>unclassified sequences</taxon>
        <taxon>metagenomes</taxon>
        <taxon>ecological metagenomes</taxon>
    </lineage>
</organism>
<feature type="domain" description="HIT" evidence="1">
    <location>
        <begin position="6"/>
        <end position="113"/>
    </location>
</feature>
<accession>A0A382YU10</accession>
<proteinExistence type="predicted"/>
<sequence length="128" mass="14423">MKNNKDECLFCRINPNHLVAEDEFCYAAKDSFPVTEFHMLIIPKRHVAAYFDLNLSEVTAMHDMLVEMKNAIETKDNSVTGFNIGVNAGKDAGQSIFHVHIHLIPRRKGDVENPRGGVRGVIPGKQKY</sequence>
<name>A0A382YU10_9ZZZZ</name>
<reference evidence="2" key="1">
    <citation type="submission" date="2018-05" db="EMBL/GenBank/DDBJ databases">
        <authorList>
            <person name="Lanie J.A."/>
            <person name="Ng W.-L."/>
            <person name="Kazmierczak K.M."/>
            <person name="Andrzejewski T.M."/>
            <person name="Davidsen T.M."/>
            <person name="Wayne K.J."/>
            <person name="Tettelin H."/>
            <person name="Glass J.I."/>
            <person name="Rusch D."/>
            <person name="Podicherti R."/>
            <person name="Tsui H.-C.T."/>
            <person name="Winkler M.E."/>
        </authorList>
    </citation>
    <scope>NUCLEOTIDE SEQUENCE</scope>
</reference>
<dbReference type="PROSITE" id="PS00892">
    <property type="entry name" value="HIT_1"/>
    <property type="match status" value="1"/>
</dbReference>